<dbReference type="OrthoDB" id="9767994at2"/>
<dbReference type="Pfam" id="PF02738">
    <property type="entry name" value="MoCoBD_1"/>
    <property type="match status" value="1"/>
</dbReference>
<dbReference type="InterPro" id="IPR000674">
    <property type="entry name" value="Ald_Oxase/Xan_DH_a/b"/>
</dbReference>
<dbReference type="RefSeq" id="WP_121898386.1">
    <property type="nucleotide sequence ID" value="NZ_RCNT01000006.1"/>
</dbReference>
<dbReference type="PIRSF" id="PIRSF036389">
    <property type="entry name" value="IOR_B"/>
    <property type="match status" value="1"/>
</dbReference>
<evidence type="ECO:0000313" key="3">
    <source>
        <dbReference type="EMBL" id="RMA41672.1"/>
    </source>
</evidence>
<keyword evidence="1" id="KW-0472">Membrane</keyword>
<dbReference type="InterPro" id="IPR037165">
    <property type="entry name" value="AldOxase/xan_DH_Mopterin-bd_sf"/>
</dbReference>
<dbReference type="PANTHER" id="PTHR47495:SF2">
    <property type="entry name" value="ALDEHYDE DEHYDROGENASE"/>
    <property type="match status" value="1"/>
</dbReference>
<organism evidence="3 4">
    <name type="scientific">Rhodophyticola porphyridii</name>
    <dbReference type="NCBI Taxonomy" id="1852017"/>
    <lineage>
        <taxon>Bacteria</taxon>
        <taxon>Pseudomonadati</taxon>
        <taxon>Pseudomonadota</taxon>
        <taxon>Alphaproteobacteria</taxon>
        <taxon>Rhodobacterales</taxon>
        <taxon>Roseobacteraceae</taxon>
        <taxon>Rhodophyticola</taxon>
    </lineage>
</organism>
<evidence type="ECO:0000313" key="4">
    <source>
        <dbReference type="Proteomes" id="UP000281343"/>
    </source>
</evidence>
<comment type="caution">
    <text evidence="3">The sequence shown here is derived from an EMBL/GenBank/DDBJ whole genome shotgun (WGS) entry which is preliminary data.</text>
</comment>
<reference evidence="3 4" key="1">
    <citation type="submission" date="2018-10" db="EMBL/GenBank/DDBJ databases">
        <authorList>
            <person name="Jung H.S."/>
            <person name="Jeon C.O."/>
        </authorList>
    </citation>
    <scope>NUCLEOTIDE SEQUENCE [LARGE SCALE GENOMIC DNA]</scope>
    <source>
        <strain evidence="3 4">MA-7-27</strain>
    </source>
</reference>
<evidence type="ECO:0000256" key="1">
    <source>
        <dbReference type="SAM" id="Phobius"/>
    </source>
</evidence>
<dbReference type="GO" id="GO:0016491">
    <property type="term" value="F:oxidoreductase activity"/>
    <property type="evidence" value="ECO:0007669"/>
    <property type="project" value="InterPro"/>
</dbReference>
<feature type="domain" description="Aldehyde oxidase/xanthine dehydrogenase a/b hammerhead" evidence="2">
    <location>
        <begin position="239"/>
        <end position="317"/>
    </location>
</feature>
<dbReference type="InterPro" id="IPR006311">
    <property type="entry name" value="TAT_signal"/>
</dbReference>
<dbReference type="Gene3D" id="3.90.1170.50">
    <property type="entry name" value="Aldehyde oxidase/xanthine dehydrogenase, a/b hammerhead"/>
    <property type="match status" value="1"/>
</dbReference>
<dbReference type="SMART" id="SM01008">
    <property type="entry name" value="Ald_Xan_dh_C"/>
    <property type="match status" value="1"/>
</dbReference>
<dbReference type="AlphaFoldDB" id="A0A3L9XZK4"/>
<sequence length="749" mass="80386">MSRFGTIARRTFLLGTAAIAGGVAFGYYQYARALPNPLPHGEGQNPITPYVLIDQDGVTIITPRAEMGQGVYTTLAALVAEELDVTWEDIRVAHGPPDQAYYNGGLMSHGLPINDYERSGFQEMMIEAMTVVPKMAALQVTGGSTSMLDAYEKMRLAGASARETLKQAAADRLGLSRADLRTEAGAVIPPDGTPIPYADLAEAAARIDPVTRGIELRSQDSWRYLGQSMPRTDVVAKSTGTATFGADIRLPGMKHATLRMSPRLGGEMRHFDASAAEAMPGVERIIDLGTGIAVVASNTWLAMQAAEAVEIEWGPAPYPESSAEMMEIIRAALDNNPNSTLRNDGDADEAPDAADIVLEAEYTVPWLAHSTMEPMNAVALYTGDALELWCGTQAPVLAEQKAAEAVGLDAAQATCHVTFLGGGFGRRGETDFAVLAARIAAEMPGTPVKTIWSRDEDMRHDFYRPAAAARMHGVIRQGFAHTLDGRVAAPSVTRQSLNRVAGFTPPGPDKGHVEGMFNQPYGIPNYRVQGHLADLAVPIGFWRSVGNSFNGFFMESFIDEMAHAAGRDPLAFRLDLARGEHAPTAGVLEAVADMANWSGETPAGIGRGVAMTYSFHTPVAIAMEVSDRDGAISMDRAWIACDVGTALDPGIIEQQMISGLIYGLSAAVMGEISFAGGEVEQFNFPDYDALRIHQVPQTEVRILETQPHLGGVGEPSTPPSMAALANAIYDLTGERIRDLPLNRRFDFIL</sequence>
<dbReference type="Gene3D" id="3.30.365.10">
    <property type="entry name" value="Aldehyde oxidase/xanthine dehydrogenase, molybdopterin binding domain"/>
    <property type="match status" value="4"/>
</dbReference>
<proteinExistence type="predicted"/>
<accession>A0A3L9XZK4</accession>
<dbReference type="InterPro" id="IPR008274">
    <property type="entry name" value="AldOxase/xan_DH_MoCoBD1"/>
</dbReference>
<dbReference type="Proteomes" id="UP000281343">
    <property type="component" value="Unassembled WGS sequence"/>
</dbReference>
<evidence type="ECO:0000259" key="2">
    <source>
        <dbReference type="SMART" id="SM01008"/>
    </source>
</evidence>
<dbReference type="EMBL" id="RCNT01000006">
    <property type="protein sequence ID" value="RMA41672.1"/>
    <property type="molecule type" value="Genomic_DNA"/>
</dbReference>
<keyword evidence="4" id="KW-1185">Reference proteome</keyword>
<dbReference type="Pfam" id="PF20256">
    <property type="entry name" value="MoCoBD_2"/>
    <property type="match status" value="2"/>
</dbReference>
<dbReference type="InterPro" id="IPR012368">
    <property type="entry name" value="OxRdtase_Mopterin-bd_su_IorB"/>
</dbReference>
<keyword evidence="1" id="KW-1133">Transmembrane helix</keyword>
<name>A0A3L9XZK4_9RHOB</name>
<dbReference type="InterPro" id="IPR052516">
    <property type="entry name" value="N-heterocyclic_Hydroxylase"/>
</dbReference>
<protein>
    <submittedName>
        <fullName evidence="3">Xanthine dehydrogenase family protein molybdopterin-binding subunit</fullName>
    </submittedName>
</protein>
<dbReference type="PROSITE" id="PS51318">
    <property type="entry name" value="TAT"/>
    <property type="match status" value="1"/>
</dbReference>
<keyword evidence="1" id="KW-0812">Transmembrane</keyword>
<gene>
    <name evidence="3" type="ORF">D9R08_12425</name>
</gene>
<dbReference type="SUPFAM" id="SSF56003">
    <property type="entry name" value="Molybdenum cofactor-binding domain"/>
    <property type="match status" value="2"/>
</dbReference>
<dbReference type="PANTHER" id="PTHR47495">
    <property type="entry name" value="ALDEHYDE DEHYDROGENASE"/>
    <property type="match status" value="1"/>
</dbReference>
<dbReference type="InterPro" id="IPR046867">
    <property type="entry name" value="AldOxase/xan_DH_MoCoBD2"/>
</dbReference>
<feature type="transmembrane region" description="Helical" evidence="1">
    <location>
        <begin position="12"/>
        <end position="30"/>
    </location>
</feature>